<name>X1D789_9ZZZZ</name>
<dbReference type="EMBL" id="BART01021808">
    <property type="protein sequence ID" value="GAH04150.1"/>
    <property type="molecule type" value="Genomic_DNA"/>
</dbReference>
<proteinExistence type="predicted"/>
<dbReference type="GO" id="GO:0006355">
    <property type="term" value="P:regulation of DNA-templated transcription"/>
    <property type="evidence" value="ECO:0007669"/>
    <property type="project" value="InterPro"/>
</dbReference>
<organism evidence="1">
    <name type="scientific">marine sediment metagenome</name>
    <dbReference type="NCBI Taxonomy" id="412755"/>
    <lineage>
        <taxon>unclassified sequences</taxon>
        <taxon>metagenomes</taxon>
        <taxon>ecological metagenomes</taxon>
    </lineage>
</organism>
<comment type="caution">
    <text evidence="1">The sequence shown here is derived from an EMBL/GenBank/DDBJ whole genome shotgun (WGS) entry which is preliminary data.</text>
</comment>
<gene>
    <name evidence="1" type="ORF">S01H4_40114</name>
</gene>
<sequence length="47" mass="5448">MSTVKVNDATLERINELKEKLKISKTLILEIAVGNYHSKFFKKKEDP</sequence>
<accession>X1D789</accession>
<reference evidence="1" key="1">
    <citation type="journal article" date="2014" name="Front. Microbiol.">
        <title>High frequency of phylogenetically diverse reductive dehalogenase-homologous genes in deep subseafloor sedimentary metagenomes.</title>
        <authorList>
            <person name="Kawai M."/>
            <person name="Futagami T."/>
            <person name="Toyoda A."/>
            <person name="Takaki Y."/>
            <person name="Nishi S."/>
            <person name="Hori S."/>
            <person name="Arai W."/>
            <person name="Tsubouchi T."/>
            <person name="Morono Y."/>
            <person name="Uchiyama I."/>
            <person name="Ito T."/>
            <person name="Fujiyama A."/>
            <person name="Inagaki F."/>
            <person name="Takami H."/>
        </authorList>
    </citation>
    <scope>NUCLEOTIDE SEQUENCE</scope>
    <source>
        <strain evidence="1">Expedition CK06-06</strain>
    </source>
</reference>
<protein>
    <submittedName>
        <fullName evidence="1">Uncharacterized protein</fullName>
    </submittedName>
</protein>
<evidence type="ECO:0000313" key="1">
    <source>
        <dbReference type="EMBL" id="GAH04150.1"/>
    </source>
</evidence>
<dbReference type="AlphaFoldDB" id="X1D789"/>